<proteinExistence type="predicted"/>
<dbReference type="Pfam" id="PF14694">
    <property type="entry name" value="LINES_N"/>
    <property type="match status" value="1"/>
</dbReference>
<dbReference type="InterPro" id="IPR024875">
    <property type="entry name" value="Protein_Lines"/>
</dbReference>
<keyword evidence="3" id="KW-1185">Reference proteome</keyword>
<comment type="caution">
    <text evidence="2">The sequence shown here is derived from an EMBL/GenBank/DDBJ whole genome shotgun (WGS) entry which is preliminary data.</text>
</comment>
<evidence type="ECO:0000259" key="1">
    <source>
        <dbReference type="Pfam" id="PF14694"/>
    </source>
</evidence>
<evidence type="ECO:0000313" key="3">
    <source>
        <dbReference type="Proteomes" id="UP000789572"/>
    </source>
</evidence>
<sequence>METDDDANDIQLISSISSQLNDGLADEQIEEYFRAYLEVEDEETSVHTGSQLIIGDYWAWITTISDWIQVSRNEWRRNDYLVIVPCLTVLVDVIKLKLLMSELEVDDLETIDAIDSILDVINNNLPKICTLMTFPHITAIRRLLELILLTIKSTDNTSTISLLLSALNPYTTYLTSVLTNSTFSVLTSPTEYTGFFFSQRQSDDSAFIPYDAECLKRVIMIYMRSVEVFCDKLGNDIDEYAANEGIQKGIRCVLDVIEDIGLPSDQTVVEYVFRLFNNNDADMFDIMLSMTKLAIKKTRKKLEILLYTQPSLSRLTSCFVTLCPPHVLFLRFLQSTGFDHSILLDFLISNETRFLEFIVLYMRDYIGNDNKDYIENNEGHGNEKRLGDAVIKDFCRNQDNHEKGENVSRFLNMMVELRETTESLMRRRLFPYNARSLVQRIAAVEEALMM</sequence>
<dbReference type="EMBL" id="CAJVPJ010000123">
    <property type="protein sequence ID" value="CAG8481804.1"/>
    <property type="molecule type" value="Genomic_DNA"/>
</dbReference>
<gene>
    <name evidence="2" type="ORF">POCULU_LOCUS1590</name>
</gene>
<dbReference type="AlphaFoldDB" id="A0A9N8Z8W9"/>
<dbReference type="PANTHER" id="PTHR16057:SF1">
    <property type="entry name" value="PROTEIN LINES HOMOLOG 1"/>
    <property type="match status" value="1"/>
</dbReference>
<reference evidence="2" key="1">
    <citation type="submission" date="2021-06" db="EMBL/GenBank/DDBJ databases">
        <authorList>
            <person name="Kallberg Y."/>
            <person name="Tangrot J."/>
            <person name="Rosling A."/>
        </authorList>
    </citation>
    <scope>NUCLEOTIDE SEQUENCE</scope>
    <source>
        <strain evidence="2">IA702</strain>
    </source>
</reference>
<organism evidence="2 3">
    <name type="scientific">Paraglomus occultum</name>
    <dbReference type="NCBI Taxonomy" id="144539"/>
    <lineage>
        <taxon>Eukaryota</taxon>
        <taxon>Fungi</taxon>
        <taxon>Fungi incertae sedis</taxon>
        <taxon>Mucoromycota</taxon>
        <taxon>Glomeromycotina</taxon>
        <taxon>Glomeromycetes</taxon>
        <taxon>Paraglomerales</taxon>
        <taxon>Paraglomeraceae</taxon>
        <taxon>Paraglomus</taxon>
    </lineage>
</organism>
<feature type="domain" description="Protein Lines N-terminal" evidence="1">
    <location>
        <begin position="196"/>
        <end position="363"/>
    </location>
</feature>
<dbReference type="InterPro" id="IPR032794">
    <property type="entry name" value="LINES_N"/>
</dbReference>
<accession>A0A9N8Z8W9</accession>
<dbReference type="PANTHER" id="PTHR16057">
    <property type="entry name" value="WINS1, 2 PROTEIN"/>
    <property type="match status" value="1"/>
</dbReference>
<name>A0A9N8Z8W9_9GLOM</name>
<dbReference type="Proteomes" id="UP000789572">
    <property type="component" value="Unassembled WGS sequence"/>
</dbReference>
<dbReference type="OrthoDB" id="8251209at2759"/>
<evidence type="ECO:0000313" key="2">
    <source>
        <dbReference type="EMBL" id="CAG8481804.1"/>
    </source>
</evidence>
<protein>
    <submittedName>
        <fullName evidence="2">688_t:CDS:1</fullName>
    </submittedName>
</protein>